<evidence type="ECO:0000259" key="10">
    <source>
        <dbReference type="Pfam" id="PF11923"/>
    </source>
</evidence>
<reference evidence="12" key="1">
    <citation type="submission" date="2013-03" db="EMBL/GenBank/DDBJ databases">
        <title>The Genome Sequence of Anopheles epiroticus epiroticus2.</title>
        <authorList>
            <consortium name="The Broad Institute Genomics Platform"/>
            <person name="Neafsey D.E."/>
            <person name="Howell P."/>
            <person name="Walker B."/>
            <person name="Young S.K."/>
            <person name="Zeng Q."/>
            <person name="Gargeya S."/>
            <person name="Fitzgerald M."/>
            <person name="Haas B."/>
            <person name="Abouelleil A."/>
            <person name="Allen A.W."/>
            <person name="Alvarado L."/>
            <person name="Arachchi H.M."/>
            <person name="Berlin A.M."/>
            <person name="Chapman S.B."/>
            <person name="Gainer-Dewar J."/>
            <person name="Goldberg J."/>
            <person name="Griggs A."/>
            <person name="Gujja S."/>
            <person name="Hansen M."/>
            <person name="Howarth C."/>
            <person name="Imamovic A."/>
            <person name="Ireland A."/>
            <person name="Larimer J."/>
            <person name="McCowan C."/>
            <person name="Murphy C."/>
            <person name="Pearson M."/>
            <person name="Poon T.W."/>
            <person name="Priest M."/>
            <person name="Roberts A."/>
            <person name="Saif S."/>
            <person name="Shea T."/>
            <person name="Sisk P."/>
            <person name="Sykes S."/>
            <person name="Wortman J."/>
            <person name="Nusbaum C."/>
            <person name="Birren B."/>
        </authorList>
    </citation>
    <scope>NUCLEOTIDE SEQUENCE [LARGE SCALE GENOMIC DNA]</scope>
    <source>
        <strain evidence="12">Epiroticus2</strain>
    </source>
</reference>
<evidence type="ECO:0000256" key="6">
    <source>
        <dbReference type="ARBA" id="ARBA00023242"/>
    </source>
</evidence>
<dbReference type="InterPro" id="IPR051608">
    <property type="entry name" value="RQC_Subunit_NEMF"/>
</dbReference>
<proteinExistence type="inferred from homology"/>
<dbReference type="GO" id="GO:1990112">
    <property type="term" value="C:RQC complex"/>
    <property type="evidence" value="ECO:0007669"/>
    <property type="project" value="TreeGrafter"/>
</dbReference>
<dbReference type="GO" id="GO:0000049">
    <property type="term" value="F:tRNA binding"/>
    <property type="evidence" value="ECO:0007669"/>
    <property type="project" value="TreeGrafter"/>
</dbReference>
<feature type="compositionally biased region" description="Basic and acidic residues" evidence="8">
    <location>
        <begin position="782"/>
        <end position="791"/>
    </location>
</feature>
<evidence type="ECO:0000256" key="7">
    <source>
        <dbReference type="SAM" id="Coils"/>
    </source>
</evidence>
<dbReference type="FunFam" id="2.30.310.10:FF:000001">
    <property type="entry name" value="Nuclear export mediator factor Nemf"/>
    <property type="match status" value="1"/>
</dbReference>
<dbReference type="GO" id="GO:0072344">
    <property type="term" value="P:rescue of stalled ribosome"/>
    <property type="evidence" value="ECO:0007669"/>
    <property type="project" value="TreeGrafter"/>
</dbReference>
<feature type="compositionally biased region" description="Basic residues" evidence="8">
    <location>
        <begin position="829"/>
        <end position="839"/>
    </location>
</feature>
<feature type="domain" description="NFACT protein C-terminal" evidence="10">
    <location>
        <begin position="953"/>
        <end position="1043"/>
    </location>
</feature>
<dbReference type="PANTHER" id="PTHR15239:SF6">
    <property type="entry name" value="RIBOSOME QUALITY CONTROL COMPLEX SUBUNIT NEMF"/>
    <property type="match status" value="1"/>
</dbReference>
<organism evidence="11 12">
    <name type="scientific">Anopheles epiroticus</name>
    <dbReference type="NCBI Taxonomy" id="199890"/>
    <lineage>
        <taxon>Eukaryota</taxon>
        <taxon>Metazoa</taxon>
        <taxon>Ecdysozoa</taxon>
        <taxon>Arthropoda</taxon>
        <taxon>Hexapoda</taxon>
        <taxon>Insecta</taxon>
        <taxon>Pterygota</taxon>
        <taxon>Neoptera</taxon>
        <taxon>Endopterygota</taxon>
        <taxon>Diptera</taxon>
        <taxon>Nematocera</taxon>
        <taxon>Culicoidea</taxon>
        <taxon>Culicidae</taxon>
        <taxon>Anophelinae</taxon>
        <taxon>Anopheles</taxon>
    </lineage>
</organism>
<dbReference type="Gene3D" id="2.30.310.10">
    <property type="entry name" value="ibrinogen binding protein from staphylococcus aureus domain"/>
    <property type="match status" value="1"/>
</dbReference>
<keyword evidence="4" id="KW-0963">Cytoplasm</keyword>
<feature type="compositionally biased region" description="Basic and acidic residues" evidence="8">
    <location>
        <begin position="884"/>
        <end position="896"/>
    </location>
</feature>
<keyword evidence="12" id="KW-1185">Reference proteome</keyword>
<feature type="compositionally biased region" description="Basic residues" evidence="8">
    <location>
        <begin position="872"/>
        <end position="883"/>
    </location>
</feature>
<comment type="similarity">
    <text evidence="3">Belongs to the NEMF family.</text>
</comment>
<evidence type="ECO:0000256" key="5">
    <source>
        <dbReference type="ARBA" id="ARBA00023054"/>
    </source>
</evidence>
<dbReference type="PANTHER" id="PTHR15239">
    <property type="entry name" value="NUCLEAR EXPORT MEDIATOR FACTOR NEMF"/>
    <property type="match status" value="1"/>
</dbReference>
<dbReference type="Pfam" id="PF11923">
    <property type="entry name" value="NFACT-C"/>
    <property type="match status" value="1"/>
</dbReference>
<evidence type="ECO:0000256" key="8">
    <source>
        <dbReference type="SAM" id="MobiDB-lite"/>
    </source>
</evidence>
<keyword evidence="6" id="KW-0539">Nucleus</keyword>
<dbReference type="STRING" id="199890.A0A182P3X4"/>
<dbReference type="EnsemblMetazoa" id="AEPI001610-RA">
    <property type="protein sequence ID" value="AEPI001610-PA"/>
    <property type="gene ID" value="AEPI001610"/>
</dbReference>
<feature type="region of interest" description="Disordered" evidence="8">
    <location>
        <begin position="690"/>
        <end position="951"/>
    </location>
</feature>
<dbReference type="Pfam" id="PF05670">
    <property type="entry name" value="NFACT-R_1"/>
    <property type="match status" value="1"/>
</dbReference>
<dbReference type="InterPro" id="IPR008532">
    <property type="entry name" value="NFACT_RNA-bd"/>
</dbReference>
<evidence type="ECO:0000259" key="9">
    <source>
        <dbReference type="Pfam" id="PF05670"/>
    </source>
</evidence>
<dbReference type="GO" id="GO:1990116">
    <property type="term" value="P:ribosome-associated ubiquitin-dependent protein catabolic process"/>
    <property type="evidence" value="ECO:0007669"/>
    <property type="project" value="TreeGrafter"/>
</dbReference>
<dbReference type="AlphaFoldDB" id="A0A182P3X4"/>
<evidence type="ECO:0008006" key="13">
    <source>
        <dbReference type="Google" id="ProtNLM"/>
    </source>
</evidence>
<dbReference type="GO" id="GO:0005737">
    <property type="term" value="C:cytoplasm"/>
    <property type="evidence" value="ECO:0007669"/>
    <property type="project" value="UniProtKB-SubCell"/>
</dbReference>
<protein>
    <recommendedName>
        <fullName evidence="13">NFACT RNA-binding domain-containing protein</fullName>
    </recommendedName>
</protein>
<feature type="compositionally biased region" description="Basic and acidic residues" evidence="8">
    <location>
        <begin position="840"/>
        <end position="865"/>
    </location>
</feature>
<evidence type="ECO:0000256" key="3">
    <source>
        <dbReference type="ARBA" id="ARBA00008318"/>
    </source>
</evidence>
<feature type="coiled-coil region" evidence="7">
    <location>
        <begin position="326"/>
        <end position="363"/>
    </location>
</feature>
<comment type="subcellular location">
    <subcellularLocation>
        <location evidence="2">Cytoplasm</location>
    </subcellularLocation>
    <subcellularLocation>
        <location evidence="1">Nucleus</location>
    </subcellularLocation>
</comment>
<dbReference type="VEuPathDB" id="VectorBase:AEPI001610"/>
<dbReference type="GO" id="GO:0043023">
    <property type="term" value="F:ribosomal large subunit binding"/>
    <property type="evidence" value="ECO:0007669"/>
    <property type="project" value="TreeGrafter"/>
</dbReference>
<reference evidence="11" key="2">
    <citation type="submission" date="2020-05" db="UniProtKB">
        <authorList>
            <consortium name="EnsemblMetazoa"/>
        </authorList>
    </citation>
    <scope>IDENTIFICATION</scope>
    <source>
        <strain evidence="11">Epiroticus2</strain>
    </source>
</reference>
<dbReference type="Proteomes" id="UP000075885">
    <property type="component" value="Unassembled WGS sequence"/>
</dbReference>
<sequence>MTKTRFNTYDVVCSVTELQKLIGMRVNQIYDIDNKTYLIRLARNEEKVVLLLESGLRFHTTSFEWPKNVAPSGFTMKMRKHLKNKRLECLRQLGVDRIVDFQFGSGEAAYHIILELYDRGNILLTDCELRILNILRPHVEGEELRFAVREKYPTDRAKQDKGPPSMEQIRAAIEKAHPGDTLRTALNPILEYGASVIDHVLHKQGLFGCRIGGELPNDPALPKKVKKKQKNIAKEFAKVFDMETDLAPLMSAINEAESMLREAQKHPSPGYIIQKKEVKPTKEGEKEEYYFTNLEYQPYMYNQYQGEPFKEFDSFTTAVDEFYSSLESQKIDLKAFAQEREALKKLSNVKTDHAKRIEELTKAQLEDRKKAELITRNQDLVDKALLAIQSALAAQMSWTDIQDLVKAAQANKDPVASCIRQLKLEINHISLYLADPYASLDEEASDDEDDDSEREDDEAKLEPMVVDLDLALSAFANARKYYDQRRFAARKEQKTIESSSKALKNAERKTIQTLKDVRTQTTISKVRKVYWFEKFYWFVSSENYLVIGGRDQQQNELIVKRYMRPTDIYVHAEIQGASSVIIKNPAGGEIPPKTLLEAGTMAISYSVAWDAKVVTSAYWVHSDQVSKTAPTGEYLTTGSFMIRGRKNFLPPCHLVLGLSFLFKLEDSSVERHRGERRVRTFDDESIISKDEVRSEISEQEAEQEIKLDDGDSDQDDDQDAKPSQPQLETDRITKEEEKDTLPEKVEKLSLSKGKQMEKSSMDEGKQQGEEDDDDDLPQFPDTHIKVEHDTGKVSVQADPILRRLTSDPDPESVIFLGDDKPYIIQPSAPRKKQISKSKQKAKDQKEKEQKAKEKQNAPSAKEEQQKPGQLKRGQKAKMRKIKEKYKDQDDDDRKLIMEILKSAGNRKQEEETKDGADQRQEGATGGKGGDRKRTPRLKPGEFEELGDDTPAAADLDMLDTLTGQPVDEDELLFAIPVVAPYQSLHNYKYKVKLTPGTGKRGKASKMALQIFLKDKQCTPREKDLLKAVKDEVLARNIPGKVKLSAPQMQKAVRK</sequence>
<evidence type="ECO:0000313" key="12">
    <source>
        <dbReference type="Proteomes" id="UP000075885"/>
    </source>
</evidence>
<feature type="compositionally biased region" description="Basic and acidic residues" evidence="8">
    <location>
        <begin position="728"/>
        <end position="768"/>
    </location>
</feature>
<name>A0A182P3X4_9DIPT</name>
<evidence type="ECO:0000256" key="1">
    <source>
        <dbReference type="ARBA" id="ARBA00004123"/>
    </source>
</evidence>
<feature type="domain" description="NFACT RNA-binding" evidence="9">
    <location>
        <begin position="534"/>
        <end position="644"/>
    </location>
</feature>
<keyword evidence="5 7" id="KW-0175">Coiled coil</keyword>
<accession>A0A182P3X4</accession>
<dbReference type="InterPro" id="IPR021846">
    <property type="entry name" value="NFACT-C"/>
</dbReference>
<feature type="compositionally biased region" description="Basic and acidic residues" evidence="8">
    <location>
        <begin position="906"/>
        <end position="920"/>
    </location>
</feature>
<evidence type="ECO:0000256" key="2">
    <source>
        <dbReference type="ARBA" id="ARBA00004496"/>
    </source>
</evidence>
<evidence type="ECO:0000313" key="11">
    <source>
        <dbReference type="EnsemblMetazoa" id="AEPI001610-PA"/>
    </source>
</evidence>
<dbReference type="Pfam" id="PF05833">
    <property type="entry name" value="NFACT_N"/>
    <property type="match status" value="1"/>
</dbReference>
<evidence type="ECO:0000256" key="4">
    <source>
        <dbReference type="ARBA" id="ARBA00022490"/>
    </source>
</evidence>
<dbReference type="GO" id="GO:0005634">
    <property type="term" value="C:nucleus"/>
    <property type="evidence" value="ECO:0007669"/>
    <property type="project" value="UniProtKB-SubCell"/>
</dbReference>